<keyword evidence="11" id="KW-1185">Reference proteome</keyword>
<dbReference type="PROSITE" id="PS50109">
    <property type="entry name" value="HIS_KIN"/>
    <property type="match status" value="1"/>
</dbReference>
<dbReference type="Proteomes" id="UP000184536">
    <property type="component" value="Unassembled WGS sequence"/>
</dbReference>
<feature type="transmembrane region" description="Helical" evidence="8">
    <location>
        <begin position="113"/>
        <end position="131"/>
    </location>
</feature>
<keyword evidence="4" id="KW-0547">Nucleotide-binding</keyword>
<evidence type="ECO:0000256" key="2">
    <source>
        <dbReference type="ARBA" id="ARBA00012438"/>
    </source>
</evidence>
<keyword evidence="6" id="KW-0067">ATP-binding</keyword>
<dbReference type="EC" id="2.7.13.3" evidence="2"/>
<keyword evidence="8" id="KW-0812">Transmembrane</keyword>
<dbReference type="Pfam" id="PF02518">
    <property type="entry name" value="HATPase_c"/>
    <property type="match status" value="1"/>
</dbReference>
<name>A0A1M6Q208_9FIRM</name>
<proteinExistence type="predicted"/>
<dbReference type="EMBL" id="FQZV01000079">
    <property type="protein sequence ID" value="SHK14234.1"/>
    <property type="molecule type" value="Genomic_DNA"/>
</dbReference>
<keyword evidence="5 10" id="KW-0418">Kinase</keyword>
<dbReference type="SMART" id="SM00387">
    <property type="entry name" value="HATPase_c"/>
    <property type="match status" value="1"/>
</dbReference>
<evidence type="ECO:0000256" key="3">
    <source>
        <dbReference type="ARBA" id="ARBA00022679"/>
    </source>
</evidence>
<dbReference type="InterPro" id="IPR005467">
    <property type="entry name" value="His_kinase_dom"/>
</dbReference>
<gene>
    <name evidence="10" type="ORF">SAMN02745975_03744</name>
</gene>
<feature type="transmembrane region" description="Helical" evidence="8">
    <location>
        <begin position="53"/>
        <end position="77"/>
    </location>
</feature>
<dbReference type="GO" id="GO:0005524">
    <property type="term" value="F:ATP binding"/>
    <property type="evidence" value="ECO:0007669"/>
    <property type="project" value="UniProtKB-KW"/>
</dbReference>
<evidence type="ECO:0000313" key="10">
    <source>
        <dbReference type="EMBL" id="SHK14234.1"/>
    </source>
</evidence>
<evidence type="ECO:0000256" key="7">
    <source>
        <dbReference type="ARBA" id="ARBA00023012"/>
    </source>
</evidence>
<feature type="transmembrane region" description="Helical" evidence="8">
    <location>
        <begin position="7"/>
        <end position="23"/>
    </location>
</feature>
<keyword evidence="8" id="KW-0472">Membrane</keyword>
<protein>
    <recommendedName>
        <fullName evidence="2">histidine kinase</fullName>
        <ecNumber evidence="2">2.7.13.3</ecNumber>
    </recommendedName>
</protein>
<evidence type="ECO:0000256" key="8">
    <source>
        <dbReference type="SAM" id="Phobius"/>
    </source>
</evidence>
<dbReference type="InterPro" id="IPR003594">
    <property type="entry name" value="HATPase_dom"/>
</dbReference>
<dbReference type="GO" id="GO:0000160">
    <property type="term" value="P:phosphorelay signal transduction system"/>
    <property type="evidence" value="ECO:0007669"/>
    <property type="project" value="UniProtKB-KW"/>
</dbReference>
<evidence type="ECO:0000256" key="4">
    <source>
        <dbReference type="ARBA" id="ARBA00022741"/>
    </source>
</evidence>
<organism evidence="10 11">
    <name type="scientific">Geosporobacter subterraneus DSM 17957</name>
    <dbReference type="NCBI Taxonomy" id="1121919"/>
    <lineage>
        <taxon>Bacteria</taxon>
        <taxon>Bacillati</taxon>
        <taxon>Bacillota</taxon>
        <taxon>Clostridia</taxon>
        <taxon>Peptostreptococcales</taxon>
        <taxon>Thermotaleaceae</taxon>
        <taxon>Geosporobacter</taxon>
    </lineage>
</organism>
<comment type="catalytic activity">
    <reaction evidence="1">
        <text>ATP + protein L-histidine = ADP + protein N-phospho-L-histidine.</text>
        <dbReference type="EC" id="2.7.13.3"/>
    </reaction>
</comment>
<evidence type="ECO:0000259" key="9">
    <source>
        <dbReference type="PROSITE" id="PS50109"/>
    </source>
</evidence>
<dbReference type="PANTHER" id="PTHR43065:SF46">
    <property type="entry name" value="C4-DICARBOXYLATE TRANSPORT SENSOR PROTEIN DCTB"/>
    <property type="match status" value="1"/>
</dbReference>
<dbReference type="RefSeq" id="WP_110942695.1">
    <property type="nucleotide sequence ID" value="NZ_FQZV01000079.1"/>
</dbReference>
<dbReference type="CDD" id="cd00075">
    <property type="entry name" value="HATPase"/>
    <property type="match status" value="1"/>
</dbReference>
<dbReference type="AlphaFoldDB" id="A0A1M6Q208"/>
<dbReference type="InterPro" id="IPR036890">
    <property type="entry name" value="HATPase_C_sf"/>
</dbReference>
<keyword evidence="8" id="KW-1133">Transmembrane helix</keyword>
<dbReference type="PRINTS" id="PR00344">
    <property type="entry name" value="BCTRLSENSOR"/>
</dbReference>
<dbReference type="STRING" id="1121919.SAMN02745975_03744"/>
<dbReference type="SUPFAM" id="SSF55874">
    <property type="entry name" value="ATPase domain of HSP90 chaperone/DNA topoisomerase II/histidine kinase"/>
    <property type="match status" value="1"/>
</dbReference>
<keyword evidence="3" id="KW-0808">Transferase</keyword>
<evidence type="ECO:0000313" key="11">
    <source>
        <dbReference type="Proteomes" id="UP000184536"/>
    </source>
</evidence>
<dbReference type="GO" id="GO:0004673">
    <property type="term" value="F:protein histidine kinase activity"/>
    <property type="evidence" value="ECO:0007669"/>
    <property type="project" value="UniProtKB-EC"/>
</dbReference>
<keyword evidence="7" id="KW-0902">Two-component regulatory system</keyword>
<evidence type="ECO:0000256" key="1">
    <source>
        <dbReference type="ARBA" id="ARBA00000085"/>
    </source>
</evidence>
<dbReference type="PANTHER" id="PTHR43065">
    <property type="entry name" value="SENSOR HISTIDINE KINASE"/>
    <property type="match status" value="1"/>
</dbReference>
<evidence type="ECO:0000256" key="5">
    <source>
        <dbReference type="ARBA" id="ARBA00022777"/>
    </source>
</evidence>
<accession>A0A1M6Q208</accession>
<feature type="transmembrane region" description="Helical" evidence="8">
    <location>
        <begin position="143"/>
        <end position="162"/>
    </location>
</feature>
<dbReference type="InterPro" id="IPR004358">
    <property type="entry name" value="Sig_transdc_His_kin-like_C"/>
</dbReference>
<dbReference type="OrthoDB" id="1791938at2"/>
<reference evidence="11" key="1">
    <citation type="submission" date="2016-11" db="EMBL/GenBank/DDBJ databases">
        <authorList>
            <person name="Varghese N."/>
            <person name="Submissions S."/>
        </authorList>
    </citation>
    <scope>NUCLEOTIDE SEQUENCE [LARGE SCALE GENOMIC DNA]</scope>
    <source>
        <strain evidence="11">DSM 17957</strain>
    </source>
</reference>
<dbReference type="Gene3D" id="3.30.565.10">
    <property type="entry name" value="Histidine kinase-like ATPase, C-terminal domain"/>
    <property type="match status" value="1"/>
</dbReference>
<feature type="transmembrane region" description="Helical" evidence="8">
    <location>
        <begin position="83"/>
        <end position="101"/>
    </location>
</feature>
<evidence type="ECO:0000256" key="6">
    <source>
        <dbReference type="ARBA" id="ARBA00022840"/>
    </source>
</evidence>
<sequence>MKKFKKYIIFMLSVALFGEFYFYPFASSLRFSAGVIALNLIILVVDDVQEFYMALYAGISVFILRCTTALMFSALGIERIIQSNLPALFYYITYGLLIWGMGYRKRRDNLPQVIFLLTVIDAFSNILEALIRQQEITSTTIKIIFLAGFIRSTFSYALYLLYKKQELFIQTQEHQKRYTQLNALISNIQAEMFYLRKSAIDIERIMSKSHGLYQKYKQAEHLREATLDIAREVHEIKKDYLRVLGGFESFISTIEEGDAMNLSDMWTIIKDNTTRYLKENRKNIHLCFEYEDDFLLKKYYHLFTVLNNLIINAIEACDGEGEVHLRQKSDAEFIYFYVKDNGTGVEEDIAPYIFNPGFTTKYNELTGKSSTGIGLSHVKNIMDELEGTIDFESVPHKGTLFTLKISKKILLG</sequence>
<feature type="domain" description="Histidine kinase" evidence="9">
    <location>
        <begin position="302"/>
        <end position="409"/>
    </location>
</feature>